<feature type="compositionally biased region" description="Acidic residues" evidence="2">
    <location>
        <begin position="290"/>
        <end position="300"/>
    </location>
</feature>
<feature type="region of interest" description="Disordered" evidence="2">
    <location>
        <begin position="164"/>
        <end position="336"/>
    </location>
</feature>
<evidence type="ECO:0000313" key="5">
    <source>
        <dbReference type="Proteomes" id="UP001215598"/>
    </source>
</evidence>
<dbReference type="GO" id="GO:0005634">
    <property type="term" value="C:nucleus"/>
    <property type="evidence" value="ECO:0007669"/>
    <property type="project" value="TreeGrafter"/>
</dbReference>
<feature type="compositionally biased region" description="Low complexity" evidence="2">
    <location>
        <begin position="393"/>
        <end position="411"/>
    </location>
</feature>
<evidence type="ECO:0000256" key="2">
    <source>
        <dbReference type="SAM" id="MobiDB-lite"/>
    </source>
</evidence>
<feature type="compositionally biased region" description="Acidic residues" evidence="2">
    <location>
        <begin position="212"/>
        <end position="223"/>
    </location>
</feature>
<sequence length="461" mass="47863">MNAASTSTAPRGTKRKRPDTTTEDPTTKLAGKLHHEIKEVRKAAKKARTFETQRVVKKLKGLRKKDPATPEVAVLEAELEELKTIDPDAIGATALRTRLLKDRHIADSAPACAAIARELPPPAVVPPTPNSKVQARLFSHRALGAAVSEAITGLRAVLLPPKTEAQEGDVGMGEAEDEGDEAAVDAEDDDDEEEDGADATGWESGSVRAADSGEDDGEDDDGWESGSVHSDAPAPPPSKKKASAIAPAAIKPSAKTKAAPPAKSTPAATSSSQFLPSLAVGYIRGGSSDSDFEEDVDVDAGGERKNRRGQRARRAIWEKKFGRGANHKKKEAEEAAKVQIAVKAKWEARRAAGETAPNGNGNGAGKGRSKGRWTESAQVADGGWAARGGGTSSGQASAPAQAQARPTQPQGQGRGMGRGKPAAAADAGLHPSWAAKKALKEKMGGSGGAIVPSQGKKIVFA</sequence>
<dbReference type="Proteomes" id="UP001215598">
    <property type="component" value="Unassembled WGS sequence"/>
</dbReference>
<evidence type="ECO:0000313" key="4">
    <source>
        <dbReference type="EMBL" id="KAJ7778332.1"/>
    </source>
</evidence>
<feature type="compositionally biased region" description="Low complexity" evidence="2">
    <location>
        <begin position="243"/>
        <end position="272"/>
    </location>
</feature>
<dbReference type="PANTHER" id="PTHR23325:SF1">
    <property type="entry name" value="SERUM RESPONSE FACTOR-BINDING PROTEIN 1"/>
    <property type="match status" value="1"/>
</dbReference>
<protein>
    <submittedName>
        <fullName evidence="4">Bud-site selection protein</fullName>
    </submittedName>
</protein>
<evidence type="ECO:0000259" key="3">
    <source>
        <dbReference type="Pfam" id="PF09073"/>
    </source>
</evidence>
<keyword evidence="1" id="KW-0175">Coiled coil</keyword>
<dbReference type="GO" id="GO:0030686">
    <property type="term" value="C:90S preribosome"/>
    <property type="evidence" value="ECO:0007669"/>
    <property type="project" value="TreeGrafter"/>
</dbReference>
<dbReference type="Pfam" id="PF09073">
    <property type="entry name" value="BUD22"/>
    <property type="match status" value="1"/>
</dbReference>
<feature type="region of interest" description="Disordered" evidence="2">
    <location>
        <begin position="349"/>
        <end position="461"/>
    </location>
</feature>
<accession>A0AAD7NWQ1</accession>
<feature type="region of interest" description="Disordered" evidence="2">
    <location>
        <begin position="1"/>
        <end position="46"/>
    </location>
</feature>
<proteinExistence type="predicted"/>
<dbReference type="InterPro" id="IPR015158">
    <property type="entry name" value="Bud22_dom"/>
</dbReference>
<dbReference type="EMBL" id="JARKIB010000007">
    <property type="protein sequence ID" value="KAJ7778332.1"/>
    <property type="molecule type" value="Genomic_DNA"/>
</dbReference>
<comment type="caution">
    <text evidence="4">The sequence shown here is derived from an EMBL/GenBank/DDBJ whole genome shotgun (WGS) entry which is preliminary data.</text>
</comment>
<dbReference type="InterPro" id="IPR037393">
    <property type="entry name" value="Bud22/SRFB1"/>
</dbReference>
<feature type="compositionally biased region" description="Basic and acidic residues" evidence="2">
    <location>
        <begin position="33"/>
        <end position="42"/>
    </location>
</feature>
<dbReference type="AlphaFoldDB" id="A0AAD7NWQ1"/>
<feature type="compositionally biased region" description="Acidic residues" evidence="2">
    <location>
        <begin position="174"/>
        <end position="197"/>
    </location>
</feature>
<gene>
    <name evidence="4" type="ORF">B0H16DRAFT_884230</name>
</gene>
<evidence type="ECO:0000256" key="1">
    <source>
        <dbReference type="ARBA" id="ARBA00023054"/>
    </source>
</evidence>
<feature type="domain" description="Bud22" evidence="3">
    <location>
        <begin position="33"/>
        <end position="460"/>
    </location>
</feature>
<feature type="compositionally biased region" description="Basic residues" evidence="2">
    <location>
        <begin position="305"/>
        <end position="314"/>
    </location>
</feature>
<organism evidence="4 5">
    <name type="scientific">Mycena metata</name>
    <dbReference type="NCBI Taxonomy" id="1033252"/>
    <lineage>
        <taxon>Eukaryota</taxon>
        <taxon>Fungi</taxon>
        <taxon>Dikarya</taxon>
        <taxon>Basidiomycota</taxon>
        <taxon>Agaricomycotina</taxon>
        <taxon>Agaricomycetes</taxon>
        <taxon>Agaricomycetidae</taxon>
        <taxon>Agaricales</taxon>
        <taxon>Marasmiineae</taxon>
        <taxon>Mycenaceae</taxon>
        <taxon>Mycena</taxon>
    </lineage>
</organism>
<feature type="compositionally biased region" description="Polar residues" evidence="2">
    <location>
        <begin position="1"/>
        <end position="10"/>
    </location>
</feature>
<dbReference type="GO" id="GO:0030490">
    <property type="term" value="P:maturation of SSU-rRNA"/>
    <property type="evidence" value="ECO:0007669"/>
    <property type="project" value="TreeGrafter"/>
</dbReference>
<name>A0AAD7NWQ1_9AGAR</name>
<dbReference type="PANTHER" id="PTHR23325">
    <property type="entry name" value="SERUM RESPONSE FACTOR-BINDING"/>
    <property type="match status" value="1"/>
</dbReference>
<keyword evidence="5" id="KW-1185">Reference proteome</keyword>
<reference evidence="4" key="1">
    <citation type="submission" date="2023-03" db="EMBL/GenBank/DDBJ databases">
        <title>Massive genome expansion in bonnet fungi (Mycena s.s.) driven by repeated elements and novel gene families across ecological guilds.</title>
        <authorList>
            <consortium name="Lawrence Berkeley National Laboratory"/>
            <person name="Harder C.B."/>
            <person name="Miyauchi S."/>
            <person name="Viragh M."/>
            <person name="Kuo A."/>
            <person name="Thoen E."/>
            <person name="Andreopoulos B."/>
            <person name="Lu D."/>
            <person name="Skrede I."/>
            <person name="Drula E."/>
            <person name="Henrissat B."/>
            <person name="Morin E."/>
            <person name="Kohler A."/>
            <person name="Barry K."/>
            <person name="LaButti K."/>
            <person name="Morin E."/>
            <person name="Salamov A."/>
            <person name="Lipzen A."/>
            <person name="Mereny Z."/>
            <person name="Hegedus B."/>
            <person name="Baldrian P."/>
            <person name="Stursova M."/>
            <person name="Weitz H."/>
            <person name="Taylor A."/>
            <person name="Grigoriev I.V."/>
            <person name="Nagy L.G."/>
            <person name="Martin F."/>
            <person name="Kauserud H."/>
        </authorList>
    </citation>
    <scope>NUCLEOTIDE SEQUENCE</scope>
    <source>
        <strain evidence="4">CBHHK182m</strain>
    </source>
</reference>